<proteinExistence type="predicted"/>
<keyword evidence="2" id="KW-1185">Reference proteome</keyword>
<evidence type="ECO:0000313" key="1">
    <source>
        <dbReference type="EMBL" id="QHT69567.1"/>
    </source>
</evidence>
<gene>
    <name evidence="1" type="ORF">GXP67_24425</name>
</gene>
<sequence length="142" mass="16577">MFLPDTYEFWMKQPVPKHIKAFDCAFQVRPGPIIKSGTSDYWYRIDSTTEITALIGLIHHHITDYILPFYNQYKSLFDLLKLQEVDTTFGEMIQIQVGLTLAKKGDYKLAKKEINSYLQSGKRSEDWIDRIKSEAIIRGLEI</sequence>
<organism evidence="1 2">
    <name type="scientific">Rhodocytophaga rosea</name>
    <dbReference type="NCBI Taxonomy" id="2704465"/>
    <lineage>
        <taxon>Bacteria</taxon>
        <taxon>Pseudomonadati</taxon>
        <taxon>Bacteroidota</taxon>
        <taxon>Cytophagia</taxon>
        <taxon>Cytophagales</taxon>
        <taxon>Rhodocytophagaceae</taxon>
        <taxon>Rhodocytophaga</taxon>
    </lineage>
</organism>
<dbReference type="EMBL" id="CP048222">
    <property type="protein sequence ID" value="QHT69567.1"/>
    <property type="molecule type" value="Genomic_DNA"/>
</dbReference>
<reference evidence="1 2" key="1">
    <citation type="submission" date="2020-01" db="EMBL/GenBank/DDBJ databases">
        <authorList>
            <person name="Kim M.K."/>
        </authorList>
    </citation>
    <scope>NUCLEOTIDE SEQUENCE [LARGE SCALE GENOMIC DNA]</scope>
    <source>
        <strain evidence="1 2">172606-1</strain>
    </source>
</reference>
<protein>
    <submittedName>
        <fullName evidence="1">Uncharacterized protein</fullName>
    </submittedName>
</protein>
<accession>A0A6C0GNQ5</accession>
<dbReference type="KEGG" id="rhoz:GXP67_24425"/>
<name>A0A6C0GNQ5_9BACT</name>
<evidence type="ECO:0000313" key="2">
    <source>
        <dbReference type="Proteomes" id="UP000480178"/>
    </source>
</evidence>
<dbReference type="AlphaFoldDB" id="A0A6C0GNQ5"/>
<dbReference type="Proteomes" id="UP000480178">
    <property type="component" value="Chromosome"/>
</dbReference>